<organism evidence="1 2">
    <name type="scientific">Protopolystoma xenopodis</name>
    <dbReference type="NCBI Taxonomy" id="117903"/>
    <lineage>
        <taxon>Eukaryota</taxon>
        <taxon>Metazoa</taxon>
        <taxon>Spiralia</taxon>
        <taxon>Lophotrochozoa</taxon>
        <taxon>Platyhelminthes</taxon>
        <taxon>Monogenea</taxon>
        <taxon>Polyopisthocotylea</taxon>
        <taxon>Polystomatidea</taxon>
        <taxon>Polystomatidae</taxon>
        <taxon>Protopolystoma</taxon>
    </lineage>
</organism>
<dbReference type="Proteomes" id="UP000784294">
    <property type="component" value="Unassembled WGS sequence"/>
</dbReference>
<reference evidence="1" key="1">
    <citation type="submission" date="2018-11" db="EMBL/GenBank/DDBJ databases">
        <authorList>
            <consortium name="Pathogen Informatics"/>
        </authorList>
    </citation>
    <scope>NUCLEOTIDE SEQUENCE</scope>
</reference>
<comment type="caution">
    <text evidence="1">The sequence shown here is derived from an EMBL/GenBank/DDBJ whole genome shotgun (WGS) entry which is preliminary data.</text>
</comment>
<feature type="non-terminal residue" evidence="1">
    <location>
        <position position="87"/>
    </location>
</feature>
<protein>
    <submittedName>
        <fullName evidence="1">Uncharacterized protein</fullName>
    </submittedName>
</protein>
<gene>
    <name evidence="1" type="ORF">PXEA_LOCUS25495</name>
</gene>
<sequence length="87" mass="9039">MLQLSQAPLIVGRNQESVLSALRHSLNLPYHNIPANMTSSPASDTIYTIAAVSTDALTSRVSVVGAGGITSGVKETDTESESILAGR</sequence>
<evidence type="ECO:0000313" key="1">
    <source>
        <dbReference type="EMBL" id="VEL32055.1"/>
    </source>
</evidence>
<keyword evidence="2" id="KW-1185">Reference proteome</keyword>
<dbReference type="EMBL" id="CAAALY010129663">
    <property type="protein sequence ID" value="VEL32055.1"/>
    <property type="molecule type" value="Genomic_DNA"/>
</dbReference>
<accession>A0A3S5AU37</accession>
<evidence type="ECO:0000313" key="2">
    <source>
        <dbReference type="Proteomes" id="UP000784294"/>
    </source>
</evidence>
<proteinExistence type="predicted"/>
<dbReference type="AlphaFoldDB" id="A0A3S5AU37"/>
<name>A0A3S5AU37_9PLAT</name>